<protein>
    <submittedName>
        <fullName evidence="3">LysM peptidoglycan-binding domain-containing protein</fullName>
    </submittedName>
</protein>
<dbReference type="InterPro" id="IPR018392">
    <property type="entry name" value="LysM"/>
</dbReference>
<accession>A0AA95H9V8</accession>
<evidence type="ECO:0000256" key="1">
    <source>
        <dbReference type="SAM" id="SignalP"/>
    </source>
</evidence>
<dbReference type="KEGG" id="tdu:QJT80_06180"/>
<evidence type="ECO:0000259" key="2">
    <source>
        <dbReference type="PROSITE" id="PS51782"/>
    </source>
</evidence>
<dbReference type="SUPFAM" id="SSF54106">
    <property type="entry name" value="LysM domain"/>
    <property type="match status" value="1"/>
</dbReference>
<evidence type="ECO:0000313" key="3">
    <source>
        <dbReference type="EMBL" id="WGZ92065.1"/>
    </source>
</evidence>
<dbReference type="PROSITE" id="PS51782">
    <property type="entry name" value="LYSM"/>
    <property type="match status" value="1"/>
</dbReference>
<dbReference type="SMART" id="SM00257">
    <property type="entry name" value="LysM"/>
    <property type="match status" value="1"/>
</dbReference>
<dbReference type="EMBL" id="CP124755">
    <property type="protein sequence ID" value="WGZ92065.1"/>
    <property type="molecule type" value="Genomic_DNA"/>
</dbReference>
<dbReference type="CDD" id="cd00118">
    <property type="entry name" value="LysM"/>
    <property type="match status" value="1"/>
</dbReference>
<sequence>MKTRHLVAAAISFAIATLSTASFANDFKAHEGYKAEHRGFAENQRDMQPDFIRGGIQVVPSVDSVKVVNQQDHDFRDHRSDKKVQIIVEGSQPAMRVKHREGRHYYQSRFEKRWGKNWHKQNRSKVIEVQPGDTLTKIANRYRTTVSNLMRLNHMSAYESNHIEIGQMIRIA</sequence>
<feature type="domain" description="LysM" evidence="2">
    <location>
        <begin position="125"/>
        <end position="171"/>
    </location>
</feature>
<reference evidence="3" key="1">
    <citation type="journal article" date="2023" name="Int. J. Mol. Sci.">
        <title>Metagenomics Revealed a New Genus 'Candidatus Thiocaldithrix dubininis' gen. nov., sp. nov. and a New Species 'Candidatus Thiothrix putei' sp. nov. in the Family Thiotrichaceae, Some Members of Which Have Traits of Both Na+- and H+-Motive Energetics.</title>
        <authorList>
            <person name="Ravin N.V."/>
            <person name="Muntyan M.S."/>
            <person name="Smolyakov D.D."/>
            <person name="Rudenko T.S."/>
            <person name="Beletsky A.V."/>
            <person name="Mardanov A.V."/>
            <person name="Grabovich M.Y."/>
        </authorList>
    </citation>
    <scope>NUCLEOTIDE SEQUENCE</scope>
    <source>
        <strain evidence="3">GKL-01</strain>
    </source>
</reference>
<dbReference type="Proteomes" id="UP001300672">
    <property type="component" value="Chromosome"/>
</dbReference>
<dbReference type="Pfam" id="PF01476">
    <property type="entry name" value="LysM"/>
    <property type="match status" value="1"/>
</dbReference>
<proteinExistence type="predicted"/>
<feature type="chain" id="PRO_5041714701" evidence="1">
    <location>
        <begin position="25"/>
        <end position="172"/>
    </location>
</feature>
<name>A0AA95H9V8_9GAMM</name>
<dbReference type="InterPro" id="IPR036779">
    <property type="entry name" value="LysM_dom_sf"/>
</dbReference>
<reference evidence="3" key="2">
    <citation type="submission" date="2023-04" db="EMBL/GenBank/DDBJ databases">
        <authorList>
            <person name="Beletskiy A.V."/>
            <person name="Mardanov A.V."/>
            <person name="Ravin N.V."/>
        </authorList>
    </citation>
    <scope>NUCLEOTIDE SEQUENCE</scope>
    <source>
        <strain evidence="3">GKL-01</strain>
    </source>
</reference>
<keyword evidence="1" id="KW-0732">Signal</keyword>
<dbReference type="AlphaFoldDB" id="A0AA95H9V8"/>
<gene>
    <name evidence="3" type="ORF">QJT80_06180</name>
</gene>
<organism evidence="3">
    <name type="scientific">Candidatus Thiocaldithrix dubininis</name>
    <dbReference type="NCBI Taxonomy" id="3080823"/>
    <lineage>
        <taxon>Bacteria</taxon>
        <taxon>Pseudomonadati</taxon>
        <taxon>Pseudomonadota</taxon>
        <taxon>Gammaproteobacteria</taxon>
        <taxon>Thiotrichales</taxon>
        <taxon>Thiotrichaceae</taxon>
        <taxon>Candidatus Thiocaldithrix</taxon>
    </lineage>
</organism>
<dbReference type="Gene3D" id="3.10.350.10">
    <property type="entry name" value="LysM domain"/>
    <property type="match status" value="1"/>
</dbReference>
<feature type="signal peptide" evidence="1">
    <location>
        <begin position="1"/>
        <end position="24"/>
    </location>
</feature>